<accession>S7ZQM0</accession>
<dbReference type="EMBL" id="KB644412">
    <property type="protein sequence ID" value="EPS30941.1"/>
    <property type="molecule type" value="Genomic_DNA"/>
</dbReference>
<reference evidence="1 2" key="1">
    <citation type="journal article" date="2013" name="PLoS ONE">
        <title>Genomic and secretomic analyses reveal unique features of the lignocellulolytic enzyme system of Penicillium decumbens.</title>
        <authorList>
            <person name="Liu G."/>
            <person name="Zhang L."/>
            <person name="Wei X."/>
            <person name="Zou G."/>
            <person name="Qin Y."/>
            <person name="Ma L."/>
            <person name="Li J."/>
            <person name="Zheng H."/>
            <person name="Wang S."/>
            <person name="Wang C."/>
            <person name="Xun L."/>
            <person name="Zhao G.-P."/>
            <person name="Zhou Z."/>
            <person name="Qu Y."/>
        </authorList>
    </citation>
    <scope>NUCLEOTIDE SEQUENCE [LARGE SCALE GENOMIC DNA]</scope>
    <source>
        <strain evidence="2">114-2 / CGMCC 5302</strain>
    </source>
</reference>
<sequence>MWSQTKGGSAAGFSFQPVTVRDPSVDVFMDGCGTDGMEESSETMGGSRGFKAIKTQNVAGKVFEAGGNKVLLHPDKPFRSCASGLAV</sequence>
<name>S7ZQM0_PENO1</name>
<gene>
    <name evidence="1" type="ORF">PDE_05895</name>
</gene>
<dbReference type="AlphaFoldDB" id="S7ZQM0"/>
<dbReference type="Proteomes" id="UP000019376">
    <property type="component" value="Unassembled WGS sequence"/>
</dbReference>
<organism evidence="1 2">
    <name type="scientific">Penicillium oxalicum (strain 114-2 / CGMCC 5302)</name>
    <name type="common">Penicillium decumbens</name>
    <dbReference type="NCBI Taxonomy" id="933388"/>
    <lineage>
        <taxon>Eukaryota</taxon>
        <taxon>Fungi</taxon>
        <taxon>Dikarya</taxon>
        <taxon>Ascomycota</taxon>
        <taxon>Pezizomycotina</taxon>
        <taxon>Eurotiomycetes</taxon>
        <taxon>Eurotiomycetidae</taxon>
        <taxon>Eurotiales</taxon>
        <taxon>Aspergillaceae</taxon>
        <taxon>Penicillium</taxon>
    </lineage>
</organism>
<proteinExistence type="predicted"/>
<evidence type="ECO:0000313" key="1">
    <source>
        <dbReference type="EMBL" id="EPS30941.1"/>
    </source>
</evidence>
<dbReference type="HOGENOM" id="CLU_2484043_0_0_1"/>
<keyword evidence="2" id="KW-1185">Reference proteome</keyword>
<protein>
    <submittedName>
        <fullName evidence="1">Uncharacterized protein</fullName>
    </submittedName>
</protein>
<evidence type="ECO:0000313" key="2">
    <source>
        <dbReference type="Proteomes" id="UP000019376"/>
    </source>
</evidence>